<keyword evidence="6" id="KW-0820">tRNA-binding</keyword>
<dbReference type="HAMAP" id="MF_00480_B">
    <property type="entry name" value="Ribosomal_uS7_B"/>
    <property type="match status" value="1"/>
</dbReference>
<name>A0A1F7GH01_9BACT</name>
<organism evidence="8 9">
    <name type="scientific">Candidatus Roizmanbacteria bacterium RIFCSPHIGHO2_01_FULL_39_8</name>
    <dbReference type="NCBI Taxonomy" id="1802033"/>
    <lineage>
        <taxon>Bacteria</taxon>
        <taxon>Candidatus Roizmaniibacteriota</taxon>
    </lineage>
</organism>
<evidence type="ECO:0000313" key="8">
    <source>
        <dbReference type="EMBL" id="OGK18227.1"/>
    </source>
</evidence>
<dbReference type="InterPro" id="IPR023798">
    <property type="entry name" value="Ribosomal_uS7_dom"/>
</dbReference>
<comment type="caution">
    <text evidence="8">The sequence shown here is derived from an EMBL/GenBank/DDBJ whole genome shotgun (WGS) entry which is preliminary data.</text>
</comment>
<dbReference type="PIRSF" id="PIRSF002122">
    <property type="entry name" value="RPS7p_RPS7a_RPS5e_RPS7o"/>
    <property type="match status" value="1"/>
</dbReference>
<dbReference type="GO" id="GO:0000049">
    <property type="term" value="F:tRNA binding"/>
    <property type="evidence" value="ECO:0007669"/>
    <property type="project" value="UniProtKB-UniRule"/>
</dbReference>
<dbReference type="InterPro" id="IPR005717">
    <property type="entry name" value="Ribosomal_uS7_bac/org-type"/>
</dbReference>
<evidence type="ECO:0000256" key="2">
    <source>
        <dbReference type="ARBA" id="ARBA00022730"/>
    </source>
</evidence>
<evidence type="ECO:0000259" key="7">
    <source>
        <dbReference type="Pfam" id="PF00177"/>
    </source>
</evidence>
<dbReference type="InterPro" id="IPR036823">
    <property type="entry name" value="Ribosomal_uS7_dom_sf"/>
</dbReference>
<dbReference type="Proteomes" id="UP000177026">
    <property type="component" value="Unassembled WGS sequence"/>
</dbReference>
<comment type="subunit">
    <text evidence="6">Part of the 30S ribosomal subunit. Contacts proteins S9 and S11.</text>
</comment>
<dbReference type="GO" id="GO:0015935">
    <property type="term" value="C:small ribosomal subunit"/>
    <property type="evidence" value="ECO:0007669"/>
    <property type="project" value="InterPro"/>
</dbReference>
<reference evidence="8 9" key="1">
    <citation type="journal article" date="2016" name="Nat. Commun.">
        <title>Thousands of microbial genomes shed light on interconnected biogeochemical processes in an aquifer system.</title>
        <authorList>
            <person name="Anantharaman K."/>
            <person name="Brown C.T."/>
            <person name="Hug L.A."/>
            <person name="Sharon I."/>
            <person name="Castelle C.J."/>
            <person name="Probst A.J."/>
            <person name="Thomas B.C."/>
            <person name="Singh A."/>
            <person name="Wilkins M.J."/>
            <person name="Karaoz U."/>
            <person name="Brodie E.L."/>
            <person name="Williams K.H."/>
            <person name="Hubbard S.S."/>
            <person name="Banfield J.F."/>
        </authorList>
    </citation>
    <scope>NUCLEOTIDE SEQUENCE [LARGE SCALE GENOMIC DNA]</scope>
</reference>
<feature type="domain" description="Small ribosomal subunit protein uS7" evidence="7">
    <location>
        <begin position="3"/>
        <end position="150"/>
    </location>
</feature>
<accession>A0A1F7GH01</accession>
<keyword evidence="4 6" id="KW-0689">Ribosomal protein</keyword>
<evidence type="ECO:0000256" key="4">
    <source>
        <dbReference type="ARBA" id="ARBA00022980"/>
    </source>
</evidence>
<keyword evidence="3 6" id="KW-0694">RNA-binding</keyword>
<dbReference type="GO" id="GO:0003735">
    <property type="term" value="F:structural constituent of ribosome"/>
    <property type="evidence" value="ECO:0007669"/>
    <property type="project" value="InterPro"/>
</dbReference>
<dbReference type="EMBL" id="MFZI01000072">
    <property type="protein sequence ID" value="OGK18227.1"/>
    <property type="molecule type" value="Genomic_DNA"/>
</dbReference>
<evidence type="ECO:0000256" key="5">
    <source>
        <dbReference type="ARBA" id="ARBA00023274"/>
    </source>
</evidence>
<dbReference type="GO" id="GO:0006412">
    <property type="term" value="P:translation"/>
    <property type="evidence" value="ECO:0007669"/>
    <property type="project" value="UniProtKB-UniRule"/>
</dbReference>
<comment type="function">
    <text evidence="6">One of the primary rRNA binding proteins, it binds directly to 16S rRNA where it nucleates assembly of the head domain of the 30S subunit. Is located at the subunit interface close to the decoding center, probably blocks exit of the E-site tRNA.</text>
</comment>
<keyword evidence="5 6" id="KW-0687">Ribonucleoprotein</keyword>
<dbReference type="CDD" id="cd14869">
    <property type="entry name" value="uS7_Bacteria"/>
    <property type="match status" value="1"/>
</dbReference>
<dbReference type="NCBIfam" id="TIGR01029">
    <property type="entry name" value="rpsG_bact"/>
    <property type="match status" value="1"/>
</dbReference>
<evidence type="ECO:0000313" key="9">
    <source>
        <dbReference type="Proteomes" id="UP000177026"/>
    </source>
</evidence>
<dbReference type="Gene3D" id="1.10.455.10">
    <property type="entry name" value="Ribosomal protein S7 domain"/>
    <property type="match status" value="1"/>
</dbReference>
<dbReference type="SUPFAM" id="SSF47973">
    <property type="entry name" value="Ribosomal protein S7"/>
    <property type="match status" value="1"/>
</dbReference>
<gene>
    <name evidence="6" type="primary">rpsG</name>
    <name evidence="8" type="ORF">A2866_05075</name>
</gene>
<keyword evidence="2 6" id="KW-0699">rRNA-binding</keyword>
<sequence>MPRRSYKKKVSKSDPLYSSLEVAKLINYVMSHGKKTVAENIVYDLFEELKKQKEDPLKILNLAINHVAPNFEVKPRRLGGASYLVPTEVRKERRLFLALNWIINAARGRSNKEYHTFEKKLLAELVDASKNQGQAVIKRQQTEKLAEANKAFAHLKW</sequence>
<comment type="similarity">
    <text evidence="1 6">Belongs to the universal ribosomal protein uS7 family.</text>
</comment>
<dbReference type="Pfam" id="PF00177">
    <property type="entry name" value="Ribosomal_S7"/>
    <property type="match status" value="1"/>
</dbReference>
<protein>
    <recommendedName>
        <fullName evidence="6">Small ribosomal subunit protein uS7</fullName>
    </recommendedName>
</protein>
<dbReference type="GO" id="GO:0019843">
    <property type="term" value="F:rRNA binding"/>
    <property type="evidence" value="ECO:0007669"/>
    <property type="project" value="UniProtKB-UniRule"/>
</dbReference>
<dbReference type="AlphaFoldDB" id="A0A1F7GH01"/>
<evidence type="ECO:0000256" key="1">
    <source>
        <dbReference type="ARBA" id="ARBA00007151"/>
    </source>
</evidence>
<dbReference type="PANTHER" id="PTHR11205">
    <property type="entry name" value="RIBOSOMAL PROTEIN S7"/>
    <property type="match status" value="1"/>
</dbReference>
<dbReference type="InterPro" id="IPR000235">
    <property type="entry name" value="Ribosomal_uS7"/>
</dbReference>
<evidence type="ECO:0000256" key="3">
    <source>
        <dbReference type="ARBA" id="ARBA00022884"/>
    </source>
</evidence>
<proteinExistence type="inferred from homology"/>
<evidence type="ECO:0000256" key="6">
    <source>
        <dbReference type="HAMAP-Rule" id="MF_00480"/>
    </source>
</evidence>